<sequence>MSYTYNETRTDMPVYDEGTRTQEDKDIIFVTTQSDKVKADIEEDEPCGDPVDKSFNVHIKENKLQPLKPNKIVFKEQAQISHKKEANPIFNTDNLNVVEHPNHYGAGNGGLQCIEAMLQTFGKNATMDFCKLNAFKYIWRSDHKDKEVQDMEKAKRYLEYWHVLAKLSGNSDDGSFHAYLND</sequence>
<dbReference type="GO" id="GO:0016301">
    <property type="term" value="F:kinase activity"/>
    <property type="evidence" value="ECO:0007669"/>
    <property type="project" value="UniProtKB-KW"/>
</dbReference>
<dbReference type="InterPro" id="IPR021739">
    <property type="entry name" value="SaV-like"/>
</dbReference>
<keyword evidence="1" id="KW-0418">Kinase</keyword>
<dbReference type="Proteomes" id="UP001348805">
    <property type="component" value="Segment"/>
</dbReference>
<evidence type="ECO:0000313" key="2">
    <source>
        <dbReference type="Proteomes" id="UP001348805"/>
    </source>
</evidence>
<protein>
    <submittedName>
        <fullName evidence="1">Nucleotide kinase</fullName>
    </submittedName>
</protein>
<dbReference type="EMBL" id="OR769219">
    <property type="protein sequence ID" value="WQJ51493.1"/>
    <property type="molecule type" value="Genomic_DNA"/>
</dbReference>
<reference evidence="1 2" key="1">
    <citation type="submission" date="2023-11" db="EMBL/GenBank/DDBJ databases">
        <authorList>
            <person name="Cook R."/>
            <person name="Crisci M."/>
            <person name="Pye H."/>
            <person name="Adriaenssens E."/>
            <person name="Santini J."/>
        </authorList>
    </citation>
    <scope>NUCLEOTIDE SEQUENCE [LARGE SCALE GENOMIC DNA]</scope>
    <source>
        <strain evidence="1">Lak_Megaphage_RVC_AP3_GC26</strain>
    </source>
</reference>
<organism evidence="1 2">
    <name type="scientific">phage Lak_Megaphage_RVC_AP3_GC26</name>
    <dbReference type="NCBI Taxonomy" id="3109225"/>
    <lineage>
        <taxon>Viruses</taxon>
        <taxon>Duplodnaviria</taxon>
        <taxon>Heunggongvirae</taxon>
        <taxon>Uroviricota</taxon>
        <taxon>Caudoviricetes</taxon>
        <taxon>Caudoviricetes code 15 clade</taxon>
    </lineage>
</organism>
<keyword evidence="2" id="KW-1185">Reference proteome</keyword>
<accession>A0ABZ0Z241</accession>
<name>A0ABZ0Z241_9CAUD</name>
<evidence type="ECO:0000313" key="1">
    <source>
        <dbReference type="EMBL" id="WQJ51493.1"/>
    </source>
</evidence>
<proteinExistence type="predicted"/>
<keyword evidence="1" id="KW-0808">Transferase</keyword>
<dbReference type="Pfam" id="PF11753">
    <property type="entry name" value="DUF3310"/>
    <property type="match status" value="1"/>
</dbReference>